<comment type="similarity">
    <text evidence="2">Belongs to the glycosyl hydrolase 7 (cellulase C) family.</text>
</comment>
<gene>
    <name evidence="11" type="ORF">BN9_128320</name>
</gene>
<keyword evidence="7" id="KW-0119">Carbohydrate metabolism</keyword>
<evidence type="ECO:0000256" key="5">
    <source>
        <dbReference type="ARBA" id="ARBA00023001"/>
    </source>
</evidence>
<evidence type="ECO:0000256" key="10">
    <source>
        <dbReference type="SAM" id="SignalP"/>
    </source>
</evidence>
<evidence type="ECO:0000256" key="4">
    <source>
        <dbReference type="ARBA" id="ARBA00022801"/>
    </source>
</evidence>
<keyword evidence="4" id="KW-0378">Hydrolase</keyword>
<comment type="caution">
    <text evidence="11">The sequence shown here is derived from an EMBL/GenBank/DDBJ whole genome shotgun (WGS) entry which is preliminary data.</text>
</comment>
<evidence type="ECO:0000256" key="7">
    <source>
        <dbReference type="ARBA" id="ARBA00023277"/>
    </source>
</evidence>
<protein>
    <recommendedName>
        <fullName evidence="3">cellulase</fullName>
        <ecNumber evidence="3">3.2.1.4</ecNumber>
    </recommendedName>
</protein>
<dbReference type="EC" id="3.2.1.4" evidence="3"/>
<dbReference type="AlphaFoldDB" id="A0A024FXJ4"/>
<dbReference type="GO" id="GO:0030245">
    <property type="term" value="P:cellulose catabolic process"/>
    <property type="evidence" value="ECO:0007669"/>
    <property type="project" value="UniProtKB-KW"/>
</dbReference>
<dbReference type="InterPro" id="IPR037019">
    <property type="entry name" value="Glyco_hydro_7_sf"/>
</dbReference>
<evidence type="ECO:0000256" key="1">
    <source>
        <dbReference type="ARBA" id="ARBA00000966"/>
    </source>
</evidence>
<name>A0A024FXJ4_9STRA</name>
<dbReference type="OrthoDB" id="412382at2759"/>
<dbReference type="PANTHER" id="PTHR33753:SF1">
    <property type="entry name" value="ENDO-BETA-1,4-GLUCANASE CELB"/>
    <property type="match status" value="1"/>
</dbReference>
<dbReference type="SUPFAM" id="SSF49899">
    <property type="entry name" value="Concanavalin A-like lectins/glucanases"/>
    <property type="match status" value="1"/>
</dbReference>
<sequence>MVYRIALVLTGFLQTSLTQRPPMVGNADIVVDINRRDLRSNNGTHCYKGNQWNPDFCNDKVDASKECIAEPADYEKTLGIKTNNDALTLRFITKSEHGTIKEGPRVYALESENKYRMYNLVNKEIAFDIDLSHVPCGLTAALYFSEMDSDGGVQRSGDPGLAGAGLGNGYCDAQGNRGNKFVNGKSNCKNWVPYAATFGKGDLGVFCSEMDIFEGNSNSNVFTPHVCDTLDYQVCYSPDDCKLSKCDKGGCDYNAFRLGAPYAYGAGDEYLINTMKKFTVLTQFITHDGTDTGPLVAIQRAYYQDNRRIELPMVNVTNPNFPGGNITDDFCQAERNAFQEENVLSTKGGLAQMGRAMANGMVMAFSIWVDHGTSMLWLDSTFPPYSTGPGAQRGTCPQDSGKPDEMINTSPNAYVIFSNIRTGKINTTMGRQ</sequence>
<accession>A0A024FXJ4</accession>
<reference evidence="11 12" key="1">
    <citation type="submission" date="2012-05" db="EMBL/GenBank/DDBJ databases">
        <title>Recombination and specialization in a pathogen metapopulation.</title>
        <authorList>
            <person name="Gardiner A."/>
            <person name="Kemen E."/>
            <person name="Schultz-Larsen T."/>
            <person name="MacLean D."/>
            <person name="Van Oosterhout C."/>
            <person name="Jones J.D.G."/>
        </authorList>
    </citation>
    <scope>NUCLEOTIDE SEQUENCE [LARGE SCALE GENOMIC DNA]</scope>
    <source>
        <strain evidence="11 12">Ac Nc2</strain>
    </source>
</reference>
<dbReference type="InterPro" id="IPR001722">
    <property type="entry name" value="Glyco_hydro_7"/>
</dbReference>
<dbReference type="EMBL" id="CAIX01000982">
    <property type="protein sequence ID" value="CCI11379.1"/>
    <property type="molecule type" value="Genomic_DNA"/>
</dbReference>
<dbReference type="Pfam" id="PF00840">
    <property type="entry name" value="Glyco_hydro_7"/>
    <property type="match status" value="1"/>
</dbReference>
<evidence type="ECO:0000313" key="12">
    <source>
        <dbReference type="Proteomes" id="UP000053237"/>
    </source>
</evidence>
<feature type="chain" id="PRO_5001531910" description="cellulase" evidence="10">
    <location>
        <begin position="19"/>
        <end position="432"/>
    </location>
</feature>
<keyword evidence="8" id="KW-0326">Glycosidase</keyword>
<evidence type="ECO:0000313" key="11">
    <source>
        <dbReference type="EMBL" id="CCI11379.1"/>
    </source>
</evidence>
<feature type="signal peptide" evidence="10">
    <location>
        <begin position="1"/>
        <end position="18"/>
    </location>
</feature>
<evidence type="ECO:0000256" key="3">
    <source>
        <dbReference type="ARBA" id="ARBA00012601"/>
    </source>
</evidence>
<keyword evidence="9" id="KW-0624">Polysaccharide degradation</keyword>
<evidence type="ECO:0000256" key="2">
    <source>
        <dbReference type="ARBA" id="ARBA00006044"/>
    </source>
</evidence>
<keyword evidence="12" id="KW-1185">Reference proteome</keyword>
<organism evidence="11 12">
    <name type="scientific">Albugo candida</name>
    <dbReference type="NCBI Taxonomy" id="65357"/>
    <lineage>
        <taxon>Eukaryota</taxon>
        <taxon>Sar</taxon>
        <taxon>Stramenopiles</taxon>
        <taxon>Oomycota</taxon>
        <taxon>Peronosporomycetes</taxon>
        <taxon>Albuginales</taxon>
        <taxon>Albuginaceae</taxon>
        <taxon>Albugo</taxon>
    </lineage>
</organism>
<comment type="catalytic activity">
    <reaction evidence="1">
        <text>Endohydrolysis of (1-&gt;4)-beta-D-glucosidic linkages in cellulose, lichenin and cereal beta-D-glucans.</text>
        <dbReference type="EC" id="3.2.1.4"/>
    </reaction>
</comment>
<dbReference type="Gene3D" id="2.70.100.10">
    <property type="entry name" value="Glycoside hydrolase, family 7, domain"/>
    <property type="match status" value="1"/>
</dbReference>
<dbReference type="Proteomes" id="UP000053237">
    <property type="component" value="Unassembled WGS sequence"/>
</dbReference>
<dbReference type="STRING" id="65357.A0A024FXJ4"/>
<keyword evidence="5" id="KW-0136">Cellulose degradation</keyword>
<evidence type="ECO:0000256" key="8">
    <source>
        <dbReference type="ARBA" id="ARBA00023295"/>
    </source>
</evidence>
<dbReference type="PRINTS" id="PR00734">
    <property type="entry name" value="GLHYDRLASE7"/>
</dbReference>
<evidence type="ECO:0000256" key="9">
    <source>
        <dbReference type="ARBA" id="ARBA00023326"/>
    </source>
</evidence>
<proteinExistence type="inferred from homology"/>
<dbReference type="InterPro" id="IPR013320">
    <property type="entry name" value="ConA-like_dom_sf"/>
</dbReference>
<dbReference type="InParanoid" id="A0A024FXJ4"/>
<keyword evidence="10" id="KW-0732">Signal</keyword>
<keyword evidence="6" id="KW-0325">Glycoprotein</keyword>
<evidence type="ECO:0000256" key="6">
    <source>
        <dbReference type="ARBA" id="ARBA00023180"/>
    </source>
</evidence>
<dbReference type="PANTHER" id="PTHR33753">
    <property type="entry name" value="1,4-BETA-D-GLUCAN CELLOBIOHYDROLASE B"/>
    <property type="match status" value="1"/>
</dbReference>
<dbReference type="GO" id="GO:0008810">
    <property type="term" value="F:cellulase activity"/>
    <property type="evidence" value="ECO:0007669"/>
    <property type="project" value="UniProtKB-EC"/>
</dbReference>